<dbReference type="Proteomes" id="UP000051861">
    <property type="component" value="Unassembled WGS sequence"/>
</dbReference>
<dbReference type="EMBL" id="LIZX01000250">
    <property type="protein sequence ID" value="KPJ62966.1"/>
    <property type="molecule type" value="Genomic_DNA"/>
</dbReference>
<comment type="caution">
    <text evidence="4">The sequence shown here is derived from an EMBL/GenBank/DDBJ whole genome shotgun (WGS) entry which is preliminary data.</text>
</comment>
<protein>
    <recommendedName>
        <fullName evidence="3">Response regulatory domain-containing protein</fullName>
    </recommendedName>
</protein>
<feature type="modified residue" description="4-aspartylphosphate" evidence="2">
    <location>
        <position position="51"/>
    </location>
</feature>
<dbReference type="PANTHER" id="PTHR44591">
    <property type="entry name" value="STRESS RESPONSE REGULATOR PROTEIN 1"/>
    <property type="match status" value="1"/>
</dbReference>
<evidence type="ECO:0000256" key="1">
    <source>
        <dbReference type="ARBA" id="ARBA00022553"/>
    </source>
</evidence>
<evidence type="ECO:0000313" key="4">
    <source>
        <dbReference type="EMBL" id="KPJ62966.1"/>
    </source>
</evidence>
<dbReference type="CDD" id="cd00156">
    <property type="entry name" value="REC"/>
    <property type="match status" value="1"/>
</dbReference>
<evidence type="ECO:0000259" key="3">
    <source>
        <dbReference type="PROSITE" id="PS50110"/>
    </source>
</evidence>
<dbReference type="InterPro" id="IPR001789">
    <property type="entry name" value="Sig_transdc_resp-reg_receiver"/>
</dbReference>
<reference evidence="4 5" key="1">
    <citation type="journal article" date="2015" name="Microbiome">
        <title>Genomic resolution of linkages in carbon, nitrogen, and sulfur cycling among widespread estuary sediment bacteria.</title>
        <authorList>
            <person name="Baker B.J."/>
            <person name="Lazar C.S."/>
            <person name="Teske A.P."/>
            <person name="Dick G.J."/>
        </authorList>
    </citation>
    <scope>NUCLEOTIDE SEQUENCE [LARGE SCALE GENOMIC DNA]</scope>
    <source>
        <strain evidence="4">DG_54_3</strain>
    </source>
</reference>
<keyword evidence="1 2" id="KW-0597">Phosphoprotein</keyword>
<dbReference type="SMART" id="SM00448">
    <property type="entry name" value="REC"/>
    <property type="match status" value="1"/>
</dbReference>
<gene>
    <name evidence="4" type="ORF">AMJ44_14915</name>
</gene>
<evidence type="ECO:0000313" key="5">
    <source>
        <dbReference type="Proteomes" id="UP000051861"/>
    </source>
</evidence>
<dbReference type="PANTHER" id="PTHR44591:SF3">
    <property type="entry name" value="RESPONSE REGULATORY DOMAIN-CONTAINING PROTEIN"/>
    <property type="match status" value="1"/>
</dbReference>
<dbReference type="InterPro" id="IPR050595">
    <property type="entry name" value="Bact_response_regulator"/>
</dbReference>
<dbReference type="GO" id="GO:0000160">
    <property type="term" value="P:phosphorelay signal transduction system"/>
    <property type="evidence" value="ECO:0007669"/>
    <property type="project" value="InterPro"/>
</dbReference>
<dbReference type="InterPro" id="IPR011006">
    <property type="entry name" value="CheY-like_superfamily"/>
</dbReference>
<dbReference type="PROSITE" id="PS50110">
    <property type="entry name" value="RESPONSE_REGULATORY"/>
    <property type="match status" value="1"/>
</dbReference>
<evidence type="ECO:0000256" key="2">
    <source>
        <dbReference type="PROSITE-ProRule" id="PRU00169"/>
    </source>
</evidence>
<accession>A0A0S7XKQ2</accession>
<dbReference type="AlphaFoldDB" id="A0A0S7XKQ2"/>
<dbReference type="Pfam" id="PF00072">
    <property type="entry name" value="Response_reg"/>
    <property type="match status" value="1"/>
</dbReference>
<organism evidence="4 5">
    <name type="scientific">candidate division WOR-1 bacterium DG_54_3</name>
    <dbReference type="NCBI Taxonomy" id="1703775"/>
    <lineage>
        <taxon>Bacteria</taxon>
        <taxon>Bacillati</taxon>
        <taxon>Saganbacteria</taxon>
    </lineage>
</organism>
<proteinExistence type="predicted"/>
<name>A0A0S7XKQ2_UNCSA</name>
<dbReference type="Gene3D" id="3.40.50.2300">
    <property type="match status" value="1"/>
</dbReference>
<feature type="domain" description="Response regulatory" evidence="3">
    <location>
        <begin position="2"/>
        <end position="115"/>
    </location>
</feature>
<dbReference type="SUPFAM" id="SSF52172">
    <property type="entry name" value="CheY-like"/>
    <property type="match status" value="1"/>
</dbReference>
<sequence length="126" mass="14362">MKILVADDDPIIRKLLCEVLTDDGHKVSAVTNGAQAVKEAQRERFELFFSDVHMPVMNGLETLRTMRSVFPQLTVVMMDSYPDQLVKQAENEGALTCIHKPFDLKEVRNVIEKVKELTRQQSFCVP</sequence>